<evidence type="ECO:0000313" key="2">
    <source>
        <dbReference type="EMBL" id="CAF4395399.1"/>
    </source>
</evidence>
<dbReference type="EMBL" id="CAJOBC010090877">
    <property type="protein sequence ID" value="CAF4395399.1"/>
    <property type="molecule type" value="Genomic_DNA"/>
</dbReference>
<comment type="caution">
    <text evidence="1">The sequence shown here is derived from an EMBL/GenBank/DDBJ whole genome shotgun (WGS) entry which is preliminary data.</text>
</comment>
<name>A0A815VWR6_9BILA</name>
<reference evidence="1" key="1">
    <citation type="submission" date="2021-02" db="EMBL/GenBank/DDBJ databases">
        <authorList>
            <person name="Nowell W R."/>
        </authorList>
    </citation>
    <scope>NUCLEOTIDE SEQUENCE</scope>
</reference>
<keyword evidence="3" id="KW-1185">Reference proteome</keyword>
<evidence type="ECO:0000313" key="3">
    <source>
        <dbReference type="Proteomes" id="UP000663829"/>
    </source>
</evidence>
<organism evidence="1 3">
    <name type="scientific">Didymodactylos carnosus</name>
    <dbReference type="NCBI Taxonomy" id="1234261"/>
    <lineage>
        <taxon>Eukaryota</taxon>
        <taxon>Metazoa</taxon>
        <taxon>Spiralia</taxon>
        <taxon>Gnathifera</taxon>
        <taxon>Rotifera</taxon>
        <taxon>Eurotatoria</taxon>
        <taxon>Bdelloidea</taxon>
        <taxon>Philodinida</taxon>
        <taxon>Philodinidae</taxon>
        <taxon>Didymodactylos</taxon>
    </lineage>
</organism>
<dbReference type="EMBL" id="CAJNOQ010025277">
    <property type="protein sequence ID" value="CAF1535688.1"/>
    <property type="molecule type" value="Genomic_DNA"/>
</dbReference>
<proteinExistence type="predicted"/>
<feature type="non-terminal residue" evidence="1">
    <location>
        <position position="1"/>
    </location>
</feature>
<dbReference type="Proteomes" id="UP000663829">
    <property type="component" value="Unassembled WGS sequence"/>
</dbReference>
<accession>A0A815VWR6</accession>
<dbReference type="Proteomes" id="UP000681722">
    <property type="component" value="Unassembled WGS sequence"/>
</dbReference>
<protein>
    <submittedName>
        <fullName evidence="1">Uncharacterized protein</fullName>
    </submittedName>
</protein>
<evidence type="ECO:0000313" key="1">
    <source>
        <dbReference type="EMBL" id="CAF1535688.1"/>
    </source>
</evidence>
<sequence>FELEEEIGFIQLWREQEILQPVSL</sequence>
<gene>
    <name evidence="1" type="ORF">GPM918_LOCUS38320</name>
    <name evidence="2" type="ORF">SRO942_LOCUS39133</name>
</gene>
<dbReference type="AlphaFoldDB" id="A0A815VWR6"/>